<protein>
    <recommendedName>
        <fullName evidence="4">Transmembrane protein</fullName>
    </recommendedName>
</protein>
<dbReference type="OrthoDB" id="1255500at2759"/>
<keyword evidence="3" id="KW-1185">Reference proteome</keyword>
<keyword evidence="1" id="KW-0472">Membrane</keyword>
<dbReference type="EMBL" id="CP097510">
    <property type="protein sequence ID" value="URE42049.1"/>
    <property type="molecule type" value="Genomic_DNA"/>
</dbReference>
<dbReference type="AlphaFoldDB" id="A0A9E7L8X2"/>
<keyword evidence="1" id="KW-0812">Transmembrane</keyword>
<evidence type="ECO:0008006" key="4">
    <source>
        <dbReference type="Google" id="ProtNLM"/>
    </source>
</evidence>
<organism evidence="2 3">
    <name type="scientific">Musa troglodytarum</name>
    <name type="common">fe'i banana</name>
    <dbReference type="NCBI Taxonomy" id="320322"/>
    <lineage>
        <taxon>Eukaryota</taxon>
        <taxon>Viridiplantae</taxon>
        <taxon>Streptophyta</taxon>
        <taxon>Embryophyta</taxon>
        <taxon>Tracheophyta</taxon>
        <taxon>Spermatophyta</taxon>
        <taxon>Magnoliopsida</taxon>
        <taxon>Liliopsida</taxon>
        <taxon>Zingiberales</taxon>
        <taxon>Musaceae</taxon>
        <taxon>Musa</taxon>
    </lineage>
</organism>
<sequence>MPLLHPRTPLSSSINRRVWVSLGRPFIVEPPSLRFSRCRRLLRNRRLVLMNLAILRICFLHSFSVVFLYWFYVFS</sequence>
<feature type="transmembrane region" description="Helical" evidence="1">
    <location>
        <begin position="47"/>
        <end position="72"/>
    </location>
</feature>
<evidence type="ECO:0000313" key="2">
    <source>
        <dbReference type="EMBL" id="URE42049.1"/>
    </source>
</evidence>
<gene>
    <name evidence="2" type="ORF">MUK42_16672</name>
</gene>
<reference evidence="2" key="1">
    <citation type="submission" date="2022-05" db="EMBL/GenBank/DDBJ databases">
        <title>The Musa troglodytarum L. genome provides insights into the mechanism of non-climacteric behaviour and enrichment of carotenoids.</title>
        <authorList>
            <person name="Wang J."/>
        </authorList>
    </citation>
    <scope>NUCLEOTIDE SEQUENCE</scope>
    <source>
        <tissue evidence="2">Leaf</tissue>
    </source>
</reference>
<dbReference type="Proteomes" id="UP001055439">
    <property type="component" value="Chromosome 8"/>
</dbReference>
<proteinExistence type="predicted"/>
<accession>A0A9E7L8X2</accession>
<name>A0A9E7L8X2_9LILI</name>
<evidence type="ECO:0000313" key="3">
    <source>
        <dbReference type="Proteomes" id="UP001055439"/>
    </source>
</evidence>
<evidence type="ECO:0000256" key="1">
    <source>
        <dbReference type="SAM" id="Phobius"/>
    </source>
</evidence>
<keyword evidence="1" id="KW-1133">Transmembrane helix</keyword>